<organism evidence="3 4">
    <name type="scientific">Streptomyces olindensis</name>
    <dbReference type="NCBI Taxonomy" id="358823"/>
    <lineage>
        <taxon>Bacteria</taxon>
        <taxon>Bacillati</taxon>
        <taxon>Actinomycetota</taxon>
        <taxon>Actinomycetes</taxon>
        <taxon>Kitasatosporales</taxon>
        <taxon>Streptomycetaceae</taxon>
        <taxon>Streptomyces</taxon>
    </lineage>
</organism>
<name>A0ABV2XLM7_9ACTN</name>
<evidence type="ECO:0000313" key="3">
    <source>
        <dbReference type="EMBL" id="MEU2264905.1"/>
    </source>
</evidence>
<keyword evidence="4" id="KW-1185">Reference proteome</keyword>
<dbReference type="Proteomes" id="UP001550603">
    <property type="component" value="Unassembled WGS sequence"/>
</dbReference>
<keyword evidence="2" id="KW-0472">Membrane</keyword>
<dbReference type="EMBL" id="JBEYBN010000001">
    <property type="protein sequence ID" value="MEU2264905.1"/>
    <property type="molecule type" value="Genomic_DNA"/>
</dbReference>
<evidence type="ECO:0000256" key="2">
    <source>
        <dbReference type="SAM" id="Phobius"/>
    </source>
</evidence>
<evidence type="ECO:0000256" key="1">
    <source>
        <dbReference type="SAM" id="MobiDB-lite"/>
    </source>
</evidence>
<keyword evidence="2" id="KW-0812">Transmembrane</keyword>
<accession>A0ABV2XLM7</accession>
<feature type="transmembrane region" description="Helical" evidence="2">
    <location>
        <begin position="48"/>
        <end position="72"/>
    </location>
</feature>
<sequence>MTDDFASTMVTVIPIVLVVGTAEVATFTRTAIAELRNPDGTGRNNVSVLSAVKALVKLCLAAAWTALVYLHADVEVDLIAWLATPERTNNQDLASRVVRVSETGFHFVVVVAVLLFLFRWWGPEGTMELPQKRARAESQRREQSKPSPSSRRRPRPLYPAHRAVRRPSRRNRSTPGR</sequence>
<comment type="caution">
    <text evidence="3">The sequence shown here is derived from an EMBL/GenBank/DDBJ whole genome shotgun (WGS) entry which is preliminary data.</text>
</comment>
<feature type="compositionally biased region" description="Basic residues" evidence="1">
    <location>
        <begin position="162"/>
        <end position="177"/>
    </location>
</feature>
<feature type="transmembrane region" description="Helical" evidence="2">
    <location>
        <begin position="6"/>
        <end position="27"/>
    </location>
</feature>
<keyword evidence="2" id="KW-1133">Transmembrane helix</keyword>
<proteinExistence type="predicted"/>
<feature type="compositionally biased region" description="Basic and acidic residues" evidence="1">
    <location>
        <begin position="130"/>
        <end position="144"/>
    </location>
</feature>
<feature type="region of interest" description="Disordered" evidence="1">
    <location>
        <begin position="129"/>
        <end position="177"/>
    </location>
</feature>
<feature type="transmembrane region" description="Helical" evidence="2">
    <location>
        <begin position="104"/>
        <end position="122"/>
    </location>
</feature>
<evidence type="ECO:0000313" key="4">
    <source>
        <dbReference type="Proteomes" id="UP001550603"/>
    </source>
</evidence>
<dbReference type="RefSeq" id="WP_359784206.1">
    <property type="nucleotide sequence ID" value="NZ_JBEYBN010000001.1"/>
</dbReference>
<protein>
    <submittedName>
        <fullName evidence="3">Uncharacterized protein</fullName>
    </submittedName>
</protein>
<gene>
    <name evidence="3" type="ORF">ABZ568_00325</name>
</gene>
<reference evidence="3 4" key="1">
    <citation type="submission" date="2024-06" db="EMBL/GenBank/DDBJ databases">
        <title>The Natural Products Discovery Center: Release of the First 8490 Sequenced Strains for Exploring Actinobacteria Biosynthetic Diversity.</title>
        <authorList>
            <person name="Kalkreuter E."/>
            <person name="Kautsar S.A."/>
            <person name="Yang D."/>
            <person name="Bader C.D."/>
            <person name="Teijaro C.N."/>
            <person name="Fluegel L."/>
            <person name="Davis C.M."/>
            <person name="Simpson J.R."/>
            <person name="Lauterbach L."/>
            <person name="Steele A.D."/>
            <person name="Gui C."/>
            <person name="Meng S."/>
            <person name="Li G."/>
            <person name="Viehrig K."/>
            <person name="Ye F."/>
            <person name="Su P."/>
            <person name="Kiefer A.F."/>
            <person name="Nichols A."/>
            <person name="Cepeda A.J."/>
            <person name="Yan W."/>
            <person name="Fan B."/>
            <person name="Jiang Y."/>
            <person name="Adhikari A."/>
            <person name="Zheng C.-J."/>
            <person name="Schuster L."/>
            <person name="Cowan T.M."/>
            <person name="Smanski M.J."/>
            <person name="Chevrette M.G."/>
            <person name="De Carvalho L.P.S."/>
            <person name="Shen B."/>
        </authorList>
    </citation>
    <scope>NUCLEOTIDE SEQUENCE [LARGE SCALE GENOMIC DNA]</scope>
    <source>
        <strain evidence="3 4">NPDC019583</strain>
    </source>
</reference>